<dbReference type="InterPro" id="IPR033911">
    <property type="entry name" value="MetRS_core"/>
</dbReference>
<evidence type="ECO:0000256" key="3">
    <source>
        <dbReference type="ARBA" id="ARBA00012838"/>
    </source>
</evidence>
<gene>
    <name evidence="17" type="ORF">QR98_0063500</name>
</gene>
<dbReference type="AlphaFoldDB" id="A0A132AAA8"/>
<evidence type="ECO:0000256" key="13">
    <source>
        <dbReference type="RuleBase" id="RU363039"/>
    </source>
</evidence>
<reference evidence="17 18" key="1">
    <citation type="journal article" date="2015" name="Parasit. Vectors">
        <title>Draft genome of the scabies mite.</title>
        <authorList>
            <person name="Rider S.D.Jr."/>
            <person name="Morgan M.S."/>
            <person name="Arlian L.G."/>
        </authorList>
    </citation>
    <scope>NUCLEOTIDE SEQUENCE [LARGE SCALE GENOMIC DNA]</scope>
    <source>
        <strain evidence="17">Arlian Lab</strain>
    </source>
</reference>
<dbReference type="GO" id="GO:0004825">
    <property type="term" value="F:methionine-tRNA ligase activity"/>
    <property type="evidence" value="ECO:0007669"/>
    <property type="project" value="UniProtKB-EC"/>
</dbReference>
<dbReference type="CDD" id="cd00814">
    <property type="entry name" value="MetRS_core"/>
    <property type="match status" value="1"/>
</dbReference>
<evidence type="ECO:0000313" key="17">
    <source>
        <dbReference type="EMBL" id="KPM07843.1"/>
    </source>
</evidence>
<dbReference type="GO" id="GO:0005524">
    <property type="term" value="F:ATP binding"/>
    <property type="evidence" value="ECO:0007669"/>
    <property type="project" value="UniProtKB-KW"/>
</dbReference>
<dbReference type="VEuPathDB" id="VectorBase:SSCA004644"/>
<dbReference type="SUPFAM" id="SSF57770">
    <property type="entry name" value="Methionyl-tRNA synthetase (MetRS), Zn-domain"/>
    <property type="match status" value="1"/>
</dbReference>
<dbReference type="Gene3D" id="3.40.50.620">
    <property type="entry name" value="HUPs"/>
    <property type="match status" value="1"/>
</dbReference>
<dbReference type="GO" id="GO:0017101">
    <property type="term" value="C:aminoacyl-tRNA synthetase multienzyme complex"/>
    <property type="evidence" value="ECO:0007669"/>
    <property type="project" value="TreeGrafter"/>
</dbReference>
<dbReference type="Pfam" id="PF09334">
    <property type="entry name" value="tRNA-synt_1g"/>
    <property type="match status" value="1"/>
</dbReference>
<dbReference type="PROSITE" id="PS00178">
    <property type="entry name" value="AA_TRNA_LIGASE_I"/>
    <property type="match status" value="1"/>
</dbReference>
<proteinExistence type="inferred from homology"/>
<evidence type="ECO:0000259" key="14">
    <source>
        <dbReference type="Pfam" id="PF09334"/>
    </source>
</evidence>
<dbReference type="OrthoDB" id="435275at2759"/>
<dbReference type="InterPro" id="IPR015413">
    <property type="entry name" value="Methionyl/Leucyl_tRNA_Synth"/>
</dbReference>
<feature type="domain" description="Methionyl/Leucyl tRNA synthetase" evidence="14">
    <location>
        <begin position="43"/>
        <end position="436"/>
    </location>
</feature>
<dbReference type="PANTHER" id="PTHR45765:SF1">
    <property type="entry name" value="METHIONINE--TRNA LIGASE, CYTOPLASMIC"/>
    <property type="match status" value="1"/>
</dbReference>
<dbReference type="InterPro" id="IPR023458">
    <property type="entry name" value="Met-tRNA_ligase_1"/>
</dbReference>
<comment type="subcellular location">
    <subcellularLocation>
        <location evidence="1">Cytoplasm</location>
    </subcellularLocation>
</comment>
<dbReference type="HAMAP" id="MF_00098">
    <property type="entry name" value="Met_tRNA_synth_type1"/>
    <property type="match status" value="1"/>
</dbReference>
<feature type="domain" description="Methionyl-tRNA synthetase anticodon-binding" evidence="16">
    <location>
        <begin position="454"/>
        <end position="595"/>
    </location>
</feature>
<keyword evidence="10 13" id="KW-0030">Aminoacyl-tRNA synthetase</keyword>
<dbReference type="PRINTS" id="PR01041">
    <property type="entry name" value="TRNASYNTHMET"/>
</dbReference>
<dbReference type="Pfam" id="PF19303">
    <property type="entry name" value="Anticodon_3"/>
    <property type="match status" value="1"/>
</dbReference>
<keyword evidence="9 13" id="KW-0648">Protein biosynthesis</keyword>
<dbReference type="CDD" id="cd07957">
    <property type="entry name" value="Anticodon_Ia_Met"/>
    <property type="match status" value="1"/>
</dbReference>
<dbReference type="Pfam" id="PF10513">
    <property type="entry name" value="EPL1"/>
    <property type="match status" value="1"/>
</dbReference>
<keyword evidence="6 13" id="KW-0436">Ligase</keyword>
<evidence type="ECO:0000256" key="12">
    <source>
        <dbReference type="ARBA" id="ARBA00047364"/>
    </source>
</evidence>
<dbReference type="NCBIfam" id="NF001100">
    <property type="entry name" value="PRK00133.1"/>
    <property type="match status" value="1"/>
</dbReference>
<evidence type="ECO:0000313" key="18">
    <source>
        <dbReference type="Proteomes" id="UP000616769"/>
    </source>
</evidence>
<dbReference type="SUPFAM" id="SSF52374">
    <property type="entry name" value="Nucleotidylyl transferase"/>
    <property type="match status" value="1"/>
</dbReference>
<dbReference type="InterPro" id="IPR019542">
    <property type="entry name" value="Enhancer_polycomb-like_N"/>
</dbReference>
<dbReference type="GO" id="GO:0006431">
    <property type="term" value="P:methionyl-tRNA aminoacylation"/>
    <property type="evidence" value="ECO:0007669"/>
    <property type="project" value="InterPro"/>
</dbReference>
<evidence type="ECO:0000256" key="9">
    <source>
        <dbReference type="ARBA" id="ARBA00022917"/>
    </source>
</evidence>
<accession>A0A132AAA8</accession>
<comment type="similarity">
    <text evidence="2 13">Belongs to the class-I aminoacyl-tRNA synthetase family.</text>
</comment>
<name>A0A132AAA8_SARSC</name>
<dbReference type="Gene3D" id="1.10.730.10">
    <property type="entry name" value="Isoleucyl-tRNA Synthetase, Domain 1"/>
    <property type="match status" value="1"/>
</dbReference>
<evidence type="ECO:0000259" key="15">
    <source>
        <dbReference type="Pfam" id="PF10513"/>
    </source>
</evidence>
<dbReference type="InterPro" id="IPR014758">
    <property type="entry name" value="Met-tRNA_synth"/>
</dbReference>
<dbReference type="InterPro" id="IPR001412">
    <property type="entry name" value="aa-tRNA-synth_I_CS"/>
</dbReference>
<dbReference type="InterPro" id="IPR014729">
    <property type="entry name" value="Rossmann-like_a/b/a_fold"/>
</dbReference>
<keyword evidence="5" id="KW-0963">Cytoplasm</keyword>
<keyword evidence="8 13" id="KW-0067">ATP-binding</keyword>
<evidence type="ECO:0000256" key="5">
    <source>
        <dbReference type="ARBA" id="ARBA00022490"/>
    </source>
</evidence>
<dbReference type="Gene3D" id="2.20.28.20">
    <property type="entry name" value="Methionyl-tRNA synthetase, Zn-domain"/>
    <property type="match status" value="1"/>
</dbReference>
<dbReference type="PANTHER" id="PTHR45765">
    <property type="entry name" value="METHIONINE--TRNA LIGASE"/>
    <property type="match status" value="1"/>
</dbReference>
<evidence type="ECO:0000259" key="16">
    <source>
        <dbReference type="Pfam" id="PF19303"/>
    </source>
</evidence>
<dbReference type="InterPro" id="IPR029038">
    <property type="entry name" value="MetRS_Zn"/>
</dbReference>
<dbReference type="InterPro" id="IPR009080">
    <property type="entry name" value="tRNAsynth_Ia_anticodon-bd"/>
</dbReference>
<dbReference type="NCBIfam" id="TIGR00398">
    <property type="entry name" value="metG"/>
    <property type="match status" value="1"/>
</dbReference>
<evidence type="ECO:0000256" key="1">
    <source>
        <dbReference type="ARBA" id="ARBA00004496"/>
    </source>
</evidence>
<evidence type="ECO:0000256" key="4">
    <source>
        <dbReference type="ARBA" id="ARBA00018335"/>
    </source>
</evidence>
<dbReference type="GO" id="GO:0005829">
    <property type="term" value="C:cytosol"/>
    <property type="evidence" value="ECO:0007669"/>
    <property type="project" value="TreeGrafter"/>
</dbReference>
<comment type="catalytic activity">
    <reaction evidence="12">
        <text>tRNA(Met) + L-methionine + ATP = L-methionyl-tRNA(Met) + AMP + diphosphate</text>
        <dbReference type="Rhea" id="RHEA:13481"/>
        <dbReference type="Rhea" id="RHEA-COMP:9667"/>
        <dbReference type="Rhea" id="RHEA-COMP:9698"/>
        <dbReference type="ChEBI" id="CHEBI:30616"/>
        <dbReference type="ChEBI" id="CHEBI:33019"/>
        <dbReference type="ChEBI" id="CHEBI:57844"/>
        <dbReference type="ChEBI" id="CHEBI:78442"/>
        <dbReference type="ChEBI" id="CHEBI:78530"/>
        <dbReference type="ChEBI" id="CHEBI:456215"/>
        <dbReference type="EC" id="6.1.1.10"/>
    </reaction>
</comment>
<evidence type="ECO:0000256" key="6">
    <source>
        <dbReference type="ARBA" id="ARBA00022598"/>
    </source>
</evidence>
<dbReference type="EMBL" id="JXLN01011922">
    <property type="protein sequence ID" value="KPM07843.1"/>
    <property type="molecule type" value="Genomic_DNA"/>
</dbReference>
<evidence type="ECO:0000256" key="8">
    <source>
        <dbReference type="ARBA" id="ARBA00022840"/>
    </source>
</evidence>
<dbReference type="InterPro" id="IPR041872">
    <property type="entry name" value="Anticodon_Met"/>
</dbReference>
<evidence type="ECO:0000256" key="11">
    <source>
        <dbReference type="ARBA" id="ARBA00030904"/>
    </source>
</evidence>
<dbReference type="SUPFAM" id="SSF47323">
    <property type="entry name" value="Anticodon-binding domain of a subclass of class I aminoacyl-tRNA synthetases"/>
    <property type="match status" value="1"/>
</dbReference>
<evidence type="ECO:0000256" key="10">
    <source>
        <dbReference type="ARBA" id="ARBA00023146"/>
    </source>
</evidence>
<sequence>MSSTISEEEISKAKLEFNRSGLKFWVDRSARINLIPREDTRNILIASALPYVNNEPHLGNIIGCTLSADVFARFCRLRGANVLYVCGTDEYGTATENKAAEENMSPREICDKYHQVHSNVYKWFNIEFDEFGRTSTEIQTRIVQEIFKKTYENGFILEEEIEQLFCENCQKFLADRFVEGVCPFCDYEDARGDQCDRCSKLINAIELKNPRCKTCSKSPVKRTSKHLFLDLPKIQPKLEKWLESKLSVENNWSQTAKVITNSWLKEGLKARCITRDLKWGIPVPLEGYKDKVFYVWFDAPIGYVSITASICPDWEKWWKNPENVELYHFLGKDNVAFHSIIFPSTQLASNDKWTMCTNISATEYLNYEDSKFSKSRGTGVFGESAKNTGIPADIWRFYLLYIRPENQDTNFDWDDFMAKNNSELLNNLGNYINRTLSFLSNSFDSTVGHIQLNDDDFKLLAKINRELQYYIDLMENLKLRDGIKAILNISRLGNQYLQSEKPWKLIKDEATKNRAISVISLSTNLCLLLSILIEPYMPETSKQIQSQIDYKCNVLPKNNNFTRILPENHKINKPEIIFKQITIDQIKKFREQFGSDPKKEMESKLKNELRSKSLSEIEALISQQGDKIHDVPDTAELSSIIRGVPRMPTGMEKEEECEHHLQRAISAQQAYGRTIDHVIPTPEVYIVENEHYDQLYTANFTMPRQLIHIQLSLFEQEQPEYDIDSEDEEWLIQMKPLLNISDTKFEEMIECLEKNSAVHKVIELPEAKPLLRGVDESVQISVYDYWLNKKLGVKKSLIPSVKTEKRDGISGNNPYIAFRRRTEKMQTRKNRKNDEHSYEKMLKLRKDFDSIRNILSLVRRRDITKREILKVDLEIWDTSRTVNEFNEDFLTSEDDNSNDVVYQNNHINNIDDDADNPDGIFSFKRKKGCFYHAPLEKLSGWQWESSEGLNNEKLKINLQECYPDYFTGYFRRRIGRGGRLRIARNGDIVDDDDSDSEEM</sequence>
<dbReference type="Proteomes" id="UP000616769">
    <property type="component" value="Unassembled WGS sequence"/>
</dbReference>
<evidence type="ECO:0000256" key="2">
    <source>
        <dbReference type="ARBA" id="ARBA00005594"/>
    </source>
</evidence>
<evidence type="ECO:0000256" key="7">
    <source>
        <dbReference type="ARBA" id="ARBA00022741"/>
    </source>
</evidence>
<comment type="caution">
    <text evidence="17">The sequence shown here is derived from an EMBL/GenBank/DDBJ whole genome shotgun (WGS) entry which is preliminary data.</text>
</comment>
<dbReference type="EC" id="6.1.1.10" evidence="3"/>
<keyword evidence="7 13" id="KW-0547">Nucleotide-binding</keyword>
<protein>
    <recommendedName>
        <fullName evidence="4">Methionine--tRNA ligase, cytoplasmic</fullName>
        <ecNumber evidence="3">6.1.1.10</ecNumber>
    </recommendedName>
    <alternativeName>
        <fullName evidence="11">Methionyl-tRNA synthetase</fullName>
    </alternativeName>
</protein>
<organism evidence="17 18">
    <name type="scientific">Sarcoptes scabiei</name>
    <name type="common">Itch mite</name>
    <name type="synonym">Acarus scabiei</name>
    <dbReference type="NCBI Taxonomy" id="52283"/>
    <lineage>
        <taxon>Eukaryota</taxon>
        <taxon>Metazoa</taxon>
        <taxon>Ecdysozoa</taxon>
        <taxon>Arthropoda</taxon>
        <taxon>Chelicerata</taxon>
        <taxon>Arachnida</taxon>
        <taxon>Acari</taxon>
        <taxon>Acariformes</taxon>
        <taxon>Sarcoptiformes</taxon>
        <taxon>Astigmata</taxon>
        <taxon>Psoroptidia</taxon>
        <taxon>Sarcoptoidea</taxon>
        <taxon>Sarcoptidae</taxon>
        <taxon>Sarcoptinae</taxon>
        <taxon>Sarcoptes</taxon>
    </lineage>
</organism>
<feature type="domain" description="Enhancer of polycomb-like N-terminal" evidence="15">
    <location>
        <begin position="639"/>
        <end position="754"/>
    </location>
</feature>
<dbReference type="FunFam" id="2.20.28.20:FF:000001">
    <property type="entry name" value="Methionine--tRNA ligase"/>
    <property type="match status" value="1"/>
</dbReference>